<sequence>MVHIQASHEVSALDLVAAQTSEIGKVRSELEALKTQLDEHVAMQNEHANTEVLREEIQSLLRLVGEILRGREDQKQLDRLQKKLMEAEVNKAGLRQQLTEARNALCEAISQREQLIAEYGQACEGKESLLDEVKAVKANSEIERDAFIKQLAEVEQSLASTNAQLDDMHEYTITLQKDQEWYEKELTQSCETISTLLRELSEQEEVCRRSQDELAAARTRGSGLNRWLLHSTQADLGRVQVEIAILSIAERDTVLEAELAQVVNELSECRIELARLGIFDIRSIGIVTADEFIWAQCPDLAFFVKPAQILGKNGAWKGCGNKSIKRLQKEGAAELIPHFSGAYYYVGSYTVGKQERLTLQEFEQLPEKSSHRWAQYQLLGLCLNWALFATVNIQAYRYHESFPSDPLRFKFLVCGVLLHEWIQTGFITANSMEMFVYGYGDPSSLIRFHSGWFSVTIMSGMISVMVQTFFAWRVYKFSMSRLWGGSIVLRCRLCLWGYGEAPGFGSYVSNRRPQQRSTGFAAHIQGKLLTVSAVWLTGSSAVDIIIAISMTTLLRETMVYSTIVQNLTKFYAITFLTNLNSRVRFRKRMERDLVVDLFPMSLKFASVSAALSDEPYSEPMQHPDESMALLGGSTPSTIKTGQVIREQPQPKTAQMERTAMDPLPTTVMHDLLVMQGSEIARLRAKLETSELSLNERIYKSDNQRLKEEYFRLQLNGLQEELRDSKSVQNVLKARVKDLEVEKAEREAVNAQKGLITALTDQLRLLNEKHENDRLQEKLHEVEAKLAENDEHKTEQLSRALLKETEYIKRIELLEASCEALRQENEMERSIIRIRTELDELRSHKVGTQGKNVINTESLTRIENLSSDSLQGKGKQTREEEWTGTPSSGFELSEVQLLYRPRLVRIADIFHCDMEAIVRSQGITDVLGSRPCIPDIRTDGKNMAAVSPGSEGSLENFNDLTHSTVPESKNIRITVESQGNFVWTSCPEAGYFVFAEKYMGSDNDFTPFKHKAIRQNQAAGRVELFFGPNPMRAYYAGSYVIEHPESLDVGAFKMLPEPVQNALTKASACGKQSKLDQAQTMYLSGELKALKYTTRRTGYRAEFDAFLKASQADPEEKEE</sequence>
<proteinExistence type="predicted"/>
<feature type="coiled-coil region" evidence="1">
    <location>
        <begin position="70"/>
        <end position="104"/>
    </location>
</feature>
<accession>A0A1X6MWG3</accession>
<keyword evidence="1" id="KW-0175">Coiled coil</keyword>
<dbReference type="EMBL" id="KZ110600">
    <property type="protein sequence ID" value="OSX60689.1"/>
    <property type="molecule type" value="Genomic_DNA"/>
</dbReference>
<dbReference type="PANTHER" id="PTHR40465">
    <property type="entry name" value="CHROMOSOME 1, WHOLE GENOME SHOTGUN SEQUENCE"/>
    <property type="match status" value="1"/>
</dbReference>
<feature type="coiled-coil region" evidence="1">
    <location>
        <begin position="193"/>
        <end position="220"/>
    </location>
</feature>
<dbReference type="Proteomes" id="UP000194127">
    <property type="component" value="Unassembled WGS sequence"/>
</dbReference>
<keyword evidence="3" id="KW-0812">Transmembrane</keyword>
<keyword evidence="5" id="KW-1185">Reference proteome</keyword>
<feature type="region of interest" description="Disordered" evidence="2">
    <location>
        <begin position="864"/>
        <end position="886"/>
    </location>
</feature>
<protein>
    <submittedName>
        <fullName evidence="4">Uncharacterized protein</fullName>
    </submittedName>
</protein>
<keyword evidence="3" id="KW-0472">Membrane</keyword>
<dbReference type="PANTHER" id="PTHR40465:SF1">
    <property type="entry name" value="DUF6534 DOMAIN-CONTAINING PROTEIN"/>
    <property type="match status" value="1"/>
</dbReference>
<evidence type="ECO:0000256" key="3">
    <source>
        <dbReference type="SAM" id="Phobius"/>
    </source>
</evidence>
<dbReference type="RefSeq" id="XP_024337483.1">
    <property type="nucleotide sequence ID" value="XM_024479427.1"/>
</dbReference>
<feature type="transmembrane region" description="Helical" evidence="3">
    <location>
        <begin position="533"/>
        <end position="553"/>
    </location>
</feature>
<feature type="coiled-coil region" evidence="1">
    <location>
        <begin position="764"/>
        <end position="830"/>
    </location>
</feature>
<keyword evidence="3" id="KW-1133">Transmembrane helix</keyword>
<name>A0A1X6MWG3_9APHY</name>
<evidence type="ECO:0000256" key="1">
    <source>
        <dbReference type="SAM" id="Coils"/>
    </source>
</evidence>
<organism evidence="4 5">
    <name type="scientific">Postia placenta MAD-698-R-SB12</name>
    <dbReference type="NCBI Taxonomy" id="670580"/>
    <lineage>
        <taxon>Eukaryota</taxon>
        <taxon>Fungi</taxon>
        <taxon>Dikarya</taxon>
        <taxon>Basidiomycota</taxon>
        <taxon>Agaricomycotina</taxon>
        <taxon>Agaricomycetes</taxon>
        <taxon>Polyporales</taxon>
        <taxon>Adustoporiaceae</taxon>
        <taxon>Rhodonia</taxon>
    </lineage>
</organism>
<evidence type="ECO:0000313" key="5">
    <source>
        <dbReference type="Proteomes" id="UP000194127"/>
    </source>
</evidence>
<gene>
    <name evidence="4" type="ORF">POSPLADRAFT_1048071</name>
</gene>
<dbReference type="OrthoDB" id="2799413at2759"/>
<dbReference type="AlphaFoldDB" id="A0A1X6MWG3"/>
<dbReference type="GeneID" id="36324377"/>
<evidence type="ECO:0000313" key="4">
    <source>
        <dbReference type="EMBL" id="OSX60689.1"/>
    </source>
</evidence>
<reference evidence="4 5" key="1">
    <citation type="submission" date="2017-04" db="EMBL/GenBank/DDBJ databases">
        <title>Genome Sequence of the Model Brown-Rot Fungus Postia placenta SB12.</title>
        <authorList>
            <consortium name="DOE Joint Genome Institute"/>
            <person name="Gaskell J."/>
            <person name="Kersten P."/>
            <person name="Larrondo L.F."/>
            <person name="Canessa P."/>
            <person name="Martinez D."/>
            <person name="Hibbett D."/>
            <person name="Schmoll M."/>
            <person name="Kubicek C.P."/>
            <person name="Martinez A.T."/>
            <person name="Yadav J."/>
            <person name="Master E."/>
            <person name="Magnuson J.K."/>
            <person name="James T."/>
            <person name="Yaver D."/>
            <person name="Berka R."/>
            <person name="Labutti K."/>
            <person name="Lipzen A."/>
            <person name="Aerts A."/>
            <person name="Barry K."/>
            <person name="Henrissat B."/>
            <person name="Blanchette R."/>
            <person name="Grigoriev I."/>
            <person name="Cullen D."/>
        </authorList>
    </citation>
    <scope>NUCLEOTIDE SEQUENCE [LARGE SCALE GENOMIC DNA]</scope>
    <source>
        <strain evidence="4 5">MAD-698-R-SB12</strain>
    </source>
</reference>
<feature type="transmembrane region" description="Helical" evidence="3">
    <location>
        <begin position="452"/>
        <end position="472"/>
    </location>
</feature>
<evidence type="ECO:0000256" key="2">
    <source>
        <dbReference type="SAM" id="MobiDB-lite"/>
    </source>
</evidence>